<sequence length="258" mass="28821" precursor="true">MQKHRFSIFLNFVCAILLTHASAGSVHAETITTEILRSNEDWVSLFNSESKQLMCFGPRSDAREVIGSNFIDLSQDFRNVPTDRYHVLFGFTENMLYFLNSDTGKLVGYQIKSRNSGIPEFTNNFVHASSIGKNVLMKISPIRNETGTGGVFLFSRETGKLSILYVDPSIEGSVSVILTHDTKVDDKQGLLNLTELKMNLSNASDRRTGAIVVSPVRINLISSKGIIRYRLQYNKWKLTPGLPNAGTVFVEGYYPLGQ</sequence>
<protein>
    <submittedName>
        <fullName evidence="2">Uncharacterized protein</fullName>
    </submittedName>
</protein>
<gene>
    <name evidence="2" type="ORF">Pan54_14840</name>
</gene>
<evidence type="ECO:0000313" key="3">
    <source>
        <dbReference type="Proteomes" id="UP000316095"/>
    </source>
</evidence>
<proteinExistence type="predicted"/>
<evidence type="ECO:0000256" key="1">
    <source>
        <dbReference type="SAM" id="SignalP"/>
    </source>
</evidence>
<dbReference type="AlphaFoldDB" id="A0A5C5XC93"/>
<feature type="chain" id="PRO_5022834665" evidence="1">
    <location>
        <begin position="29"/>
        <end position="258"/>
    </location>
</feature>
<keyword evidence="1" id="KW-0732">Signal</keyword>
<reference evidence="2 3" key="1">
    <citation type="submission" date="2019-02" db="EMBL/GenBank/DDBJ databases">
        <title>Deep-cultivation of Planctomycetes and their phenomic and genomic characterization uncovers novel biology.</title>
        <authorList>
            <person name="Wiegand S."/>
            <person name="Jogler M."/>
            <person name="Boedeker C."/>
            <person name="Pinto D."/>
            <person name="Vollmers J."/>
            <person name="Rivas-Marin E."/>
            <person name="Kohn T."/>
            <person name="Peeters S.H."/>
            <person name="Heuer A."/>
            <person name="Rast P."/>
            <person name="Oberbeckmann S."/>
            <person name="Bunk B."/>
            <person name="Jeske O."/>
            <person name="Meyerdierks A."/>
            <person name="Storesund J.E."/>
            <person name="Kallscheuer N."/>
            <person name="Luecker S."/>
            <person name="Lage O.M."/>
            <person name="Pohl T."/>
            <person name="Merkel B.J."/>
            <person name="Hornburger P."/>
            <person name="Mueller R.-W."/>
            <person name="Bruemmer F."/>
            <person name="Labrenz M."/>
            <person name="Spormann A.M."/>
            <person name="Op Den Camp H."/>
            <person name="Overmann J."/>
            <person name="Amann R."/>
            <person name="Jetten M.S.M."/>
            <person name="Mascher T."/>
            <person name="Medema M.H."/>
            <person name="Devos D.P."/>
            <person name="Kaster A.-K."/>
            <person name="Ovreas L."/>
            <person name="Rohde M."/>
            <person name="Galperin M.Y."/>
            <person name="Jogler C."/>
        </authorList>
    </citation>
    <scope>NUCLEOTIDE SEQUENCE [LARGE SCALE GENOMIC DNA]</scope>
    <source>
        <strain evidence="2 3">Pan54</strain>
    </source>
</reference>
<organism evidence="2 3">
    <name type="scientific">Rubinisphaera italica</name>
    <dbReference type="NCBI Taxonomy" id="2527969"/>
    <lineage>
        <taxon>Bacteria</taxon>
        <taxon>Pseudomonadati</taxon>
        <taxon>Planctomycetota</taxon>
        <taxon>Planctomycetia</taxon>
        <taxon>Planctomycetales</taxon>
        <taxon>Planctomycetaceae</taxon>
        <taxon>Rubinisphaera</taxon>
    </lineage>
</organism>
<accession>A0A5C5XC93</accession>
<comment type="caution">
    <text evidence="2">The sequence shown here is derived from an EMBL/GenBank/DDBJ whole genome shotgun (WGS) entry which is preliminary data.</text>
</comment>
<keyword evidence="3" id="KW-1185">Reference proteome</keyword>
<dbReference type="EMBL" id="SJPG01000001">
    <property type="protein sequence ID" value="TWT60757.1"/>
    <property type="molecule type" value="Genomic_DNA"/>
</dbReference>
<feature type="signal peptide" evidence="1">
    <location>
        <begin position="1"/>
        <end position="28"/>
    </location>
</feature>
<dbReference type="Proteomes" id="UP000316095">
    <property type="component" value="Unassembled WGS sequence"/>
</dbReference>
<name>A0A5C5XC93_9PLAN</name>
<evidence type="ECO:0000313" key="2">
    <source>
        <dbReference type="EMBL" id="TWT60757.1"/>
    </source>
</evidence>
<dbReference type="RefSeq" id="WP_146502840.1">
    <property type="nucleotide sequence ID" value="NZ_SJPG01000001.1"/>
</dbReference>